<reference evidence="1 2" key="1">
    <citation type="submission" date="2019-10" db="EMBL/GenBank/DDBJ databases">
        <title>Alkaliphilus serpentinus sp. nov. and Alkaliphilus pronyensis sp. nov., two novel anaerobic alkaliphilic species isolated from the serpentinized-hosted hydrothermal field of the Prony Bay (New Caledonia).</title>
        <authorList>
            <person name="Postec A."/>
        </authorList>
    </citation>
    <scope>NUCLEOTIDE SEQUENCE [LARGE SCALE GENOMIC DNA]</scope>
    <source>
        <strain evidence="1 2">LacV</strain>
    </source>
</reference>
<dbReference type="SUPFAM" id="SSF53098">
    <property type="entry name" value="Ribonuclease H-like"/>
    <property type="match status" value="1"/>
</dbReference>
<gene>
    <name evidence="1" type="ORF">F8154_08790</name>
</gene>
<dbReference type="EMBL" id="WBZC01000027">
    <property type="protein sequence ID" value="KAB3534497.1"/>
    <property type="molecule type" value="Genomic_DNA"/>
</dbReference>
<accession>A0A6I0FAH8</accession>
<dbReference type="Proteomes" id="UP000432715">
    <property type="component" value="Unassembled WGS sequence"/>
</dbReference>
<keyword evidence="2" id="KW-1185">Reference proteome</keyword>
<name>A0A6I0FAH8_9FIRM</name>
<dbReference type="AlphaFoldDB" id="A0A6I0FAH8"/>
<dbReference type="OrthoDB" id="1791270at2"/>
<evidence type="ECO:0000313" key="1">
    <source>
        <dbReference type="EMBL" id="KAB3534497.1"/>
    </source>
</evidence>
<evidence type="ECO:0000313" key="2">
    <source>
        <dbReference type="Proteomes" id="UP000432715"/>
    </source>
</evidence>
<dbReference type="InterPro" id="IPR012337">
    <property type="entry name" value="RNaseH-like_sf"/>
</dbReference>
<dbReference type="RefSeq" id="WP_151861240.1">
    <property type="nucleotide sequence ID" value="NZ_WBZC01000027.1"/>
</dbReference>
<proteinExistence type="predicted"/>
<evidence type="ECO:0008006" key="3">
    <source>
        <dbReference type="Google" id="ProtNLM"/>
    </source>
</evidence>
<protein>
    <recommendedName>
        <fullName evidence="3">NurA domain-containing protein</fullName>
    </recommendedName>
</protein>
<comment type="caution">
    <text evidence="1">The sequence shown here is derived from an EMBL/GenBank/DDBJ whole genome shotgun (WGS) entry which is preliminary data.</text>
</comment>
<organism evidence="1 2">
    <name type="scientific">Alkaliphilus pronyensis</name>
    <dbReference type="NCBI Taxonomy" id="1482732"/>
    <lineage>
        <taxon>Bacteria</taxon>
        <taxon>Bacillati</taxon>
        <taxon>Bacillota</taxon>
        <taxon>Clostridia</taxon>
        <taxon>Peptostreptococcales</taxon>
        <taxon>Natronincolaceae</taxon>
        <taxon>Alkaliphilus</taxon>
    </lineage>
</organism>
<sequence length="389" mass="45147">MKNKLTVIDIIAKETQGKRYKSHRYCHDIINPSSIEYEEEREVVWKNFGETTKPQKPISLKERADKLIGHKSIFTYFLDGSRHTYKVDDISYEKNVFPIIAGQIGVGCCKRIDKMMIKEKIERKMVIVVPRNASSSEWGMSNFCEDLLKKINKDKKIVAGYQFDFNNVLYYKKPTSDDSPEKKGIAVIQDYMVELEKNAVAELASEHKLNQYNWLIKDGSLEYKVVSDKKGMKGINLKDKHIKNHYKYVLGVSKSFNPTKCLVKGGKSNSDIIAGLKLYERTPAYMYQSSIAGNVYFVVWYIRIRQPEYTRNIFDGILKVEKIAIKEIEIENGVDTDLIDHISAHLINERNPVCYGHDTRWANHLYPIYLTEAFVKSKYISNNLFMQLF</sequence>